<evidence type="ECO:0000313" key="8">
    <source>
        <dbReference type="Proteomes" id="UP001626550"/>
    </source>
</evidence>
<keyword evidence="5" id="KW-0472">Membrane</keyword>
<evidence type="ECO:0000259" key="6">
    <source>
        <dbReference type="PROSITE" id="PS51328"/>
    </source>
</evidence>
<evidence type="ECO:0000256" key="1">
    <source>
        <dbReference type="ARBA" id="ARBA00004479"/>
    </source>
</evidence>
<evidence type="ECO:0000313" key="7">
    <source>
        <dbReference type="EMBL" id="KAL3320035.1"/>
    </source>
</evidence>
<dbReference type="EMBL" id="JBJKFK010000081">
    <property type="protein sequence ID" value="KAL3320035.1"/>
    <property type="molecule type" value="Genomic_DNA"/>
</dbReference>
<accession>A0ABD2QKG3</accession>
<comment type="subcellular location">
    <subcellularLocation>
        <location evidence="1">Membrane</location>
        <topology evidence="1">Single-pass type I membrane protein</topology>
    </subcellularLocation>
</comment>
<organism evidence="7 8">
    <name type="scientific">Cichlidogyrus casuarinus</name>
    <dbReference type="NCBI Taxonomy" id="1844966"/>
    <lineage>
        <taxon>Eukaryota</taxon>
        <taxon>Metazoa</taxon>
        <taxon>Spiralia</taxon>
        <taxon>Lophotrochozoa</taxon>
        <taxon>Platyhelminthes</taxon>
        <taxon>Monogenea</taxon>
        <taxon>Monopisthocotylea</taxon>
        <taxon>Dactylogyridea</taxon>
        <taxon>Ancyrocephalidae</taxon>
        <taxon>Cichlidogyrus</taxon>
    </lineage>
</organism>
<dbReference type="Pfam" id="PF03388">
    <property type="entry name" value="Lectin_leg-like"/>
    <property type="match status" value="1"/>
</dbReference>
<dbReference type="PANTHER" id="PTHR12223">
    <property type="entry name" value="VESICULAR MANNOSE-BINDING LECTIN"/>
    <property type="match status" value="1"/>
</dbReference>
<sequence length="217" mass="24724">MPLFNSCLFSSFKASTWNTRGHAIVTDRMIRLTTDGKSQRGAVFSTKPTYLPHWEVHMEFKVYSSTNTRLGGDGFAFWLIKQHEQGTAFGSKETFKGLAIVFDTYKNNQDDNQSVPFVGAIVNNGTLRYNHDLDGIDIMNAKCSILFRNKAAKFIIRYQDETLFVTYDISETDKYSECFTLHNLILPTSYYFGLSAATGDLHGKRLLCLDLFGYRRS</sequence>
<dbReference type="InterPro" id="IPR051136">
    <property type="entry name" value="Intracellular_Lectin-GPT"/>
</dbReference>
<evidence type="ECO:0000256" key="2">
    <source>
        <dbReference type="ARBA" id="ARBA00022692"/>
    </source>
</evidence>
<name>A0ABD2QKG3_9PLAT</name>
<dbReference type="Gene3D" id="2.60.120.200">
    <property type="match status" value="1"/>
</dbReference>
<dbReference type="InterPro" id="IPR013320">
    <property type="entry name" value="ConA-like_dom_sf"/>
</dbReference>
<reference evidence="7 8" key="1">
    <citation type="submission" date="2024-11" db="EMBL/GenBank/DDBJ databases">
        <title>Adaptive evolution of stress response genes in parasites aligns with host niche diversity.</title>
        <authorList>
            <person name="Hahn C."/>
            <person name="Resl P."/>
        </authorList>
    </citation>
    <scope>NUCLEOTIDE SEQUENCE [LARGE SCALE GENOMIC DNA]</scope>
    <source>
        <strain evidence="7">EGGRZ-B1_66</strain>
        <tissue evidence="7">Body</tissue>
    </source>
</reference>
<dbReference type="AlphaFoldDB" id="A0ABD2QKG3"/>
<dbReference type="InterPro" id="IPR005052">
    <property type="entry name" value="Lectin_leg"/>
</dbReference>
<comment type="caution">
    <text evidence="7">The sequence shown here is derived from an EMBL/GenBank/DDBJ whole genome shotgun (WGS) entry which is preliminary data.</text>
</comment>
<proteinExistence type="predicted"/>
<dbReference type="SUPFAM" id="SSF49899">
    <property type="entry name" value="Concanavalin A-like lectins/glucanases"/>
    <property type="match status" value="1"/>
</dbReference>
<gene>
    <name evidence="7" type="primary">LMAN2</name>
    <name evidence="7" type="ORF">Ciccas_001281</name>
</gene>
<evidence type="ECO:0000256" key="4">
    <source>
        <dbReference type="ARBA" id="ARBA00022989"/>
    </source>
</evidence>
<dbReference type="Proteomes" id="UP001626550">
    <property type="component" value="Unassembled WGS sequence"/>
</dbReference>
<dbReference type="PANTHER" id="PTHR12223:SF28">
    <property type="entry name" value="LECTIN, MANNOSE BINDING 1 LIKE"/>
    <property type="match status" value="1"/>
</dbReference>
<evidence type="ECO:0000256" key="5">
    <source>
        <dbReference type="ARBA" id="ARBA00023136"/>
    </source>
</evidence>
<dbReference type="PROSITE" id="PS51328">
    <property type="entry name" value="L_LECTIN_LIKE"/>
    <property type="match status" value="1"/>
</dbReference>
<dbReference type="GO" id="GO:0016020">
    <property type="term" value="C:membrane"/>
    <property type="evidence" value="ECO:0007669"/>
    <property type="project" value="UniProtKB-SubCell"/>
</dbReference>
<keyword evidence="3" id="KW-0732">Signal</keyword>
<evidence type="ECO:0000256" key="3">
    <source>
        <dbReference type="ARBA" id="ARBA00022729"/>
    </source>
</evidence>
<protein>
    <submittedName>
        <fullName evidence="7">Vesicular integral-membrane protein VIP36</fullName>
    </submittedName>
</protein>
<keyword evidence="2" id="KW-0812">Transmembrane</keyword>
<keyword evidence="8" id="KW-1185">Reference proteome</keyword>
<keyword evidence="4" id="KW-1133">Transmembrane helix</keyword>
<feature type="domain" description="L-type lectin-like" evidence="6">
    <location>
        <begin position="1"/>
        <end position="217"/>
    </location>
</feature>